<dbReference type="InterPro" id="IPR012422">
    <property type="entry name" value="Cyt_c_oxidase_su4_bac-aa3"/>
</dbReference>
<keyword evidence="1" id="KW-1133">Transmembrane helix</keyword>
<dbReference type="Proteomes" id="UP000248916">
    <property type="component" value="Unassembled WGS sequence"/>
</dbReference>
<protein>
    <submittedName>
        <fullName evidence="3">Aa3 type cytochrome c oxidase subunit IV</fullName>
    </submittedName>
</protein>
<dbReference type="AlphaFoldDB" id="A0A2W7NI79"/>
<feature type="domain" description="Cytochrome c oxidase subunit IV bacterial aa3 type" evidence="2">
    <location>
        <begin position="4"/>
        <end position="43"/>
    </location>
</feature>
<name>A0A2W7NI79_9RHOB</name>
<dbReference type="InterPro" id="IPR036596">
    <property type="entry name" value="Cyt-C_aa3_sf"/>
</dbReference>
<dbReference type="Pfam" id="PF07835">
    <property type="entry name" value="COX4_pro_2"/>
    <property type="match status" value="1"/>
</dbReference>
<dbReference type="Gene3D" id="1.20.5.160">
    <property type="entry name" value="Bacterial aa3 type cytochrome c oxidase subunit IV"/>
    <property type="match status" value="1"/>
</dbReference>
<proteinExistence type="predicted"/>
<gene>
    <name evidence="3" type="ORF">LX81_00026</name>
</gene>
<evidence type="ECO:0000256" key="1">
    <source>
        <dbReference type="SAM" id="Phobius"/>
    </source>
</evidence>
<evidence type="ECO:0000313" key="3">
    <source>
        <dbReference type="EMBL" id="PZX19570.1"/>
    </source>
</evidence>
<evidence type="ECO:0000259" key="2">
    <source>
        <dbReference type="Pfam" id="PF07835"/>
    </source>
</evidence>
<sequence length="44" mass="4937">MAKHEHGSMDIEAQKRTFDAFVTWTVRTVIAIIVLLILLALING</sequence>
<comment type="caution">
    <text evidence="3">The sequence shown here is derived from an EMBL/GenBank/DDBJ whole genome shotgun (WGS) entry which is preliminary data.</text>
</comment>
<dbReference type="EMBL" id="QKZL01000001">
    <property type="protein sequence ID" value="PZX19570.1"/>
    <property type="molecule type" value="Genomic_DNA"/>
</dbReference>
<reference evidence="3 4" key="1">
    <citation type="submission" date="2018-06" db="EMBL/GenBank/DDBJ databases">
        <title>Genomic Encyclopedia of Archaeal and Bacterial Type Strains, Phase II (KMG-II): from individual species to whole genera.</title>
        <authorList>
            <person name="Goeker M."/>
        </authorList>
    </citation>
    <scope>NUCLEOTIDE SEQUENCE [LARGE SCALE GENOMIC DNA]</scope>
    <source>
        <strain evidence="3 4">DSM 22009</strain>
    </source>
</reference>
<keyword evidence="4" id="KW-1185">Reference proteome</keyword>
<keyword evidence="1" id="KW-0472">Membrane</keyword>
<feature type="transmembrane region" description="Helical" evidence="1">
    <location>
        <begin position="21"/>
        <end position="42"/>
    </location>
</feature>
<dbReference type="RefSeq" id="WP_111535261.1">
    <property type="nucleotide sequence ID" value="NZ_QKZL01000001.1"/>
</dbReference>
<organism evidence="3 4">
    <name type="scientific">Palleronia aestuarii</name>
    <dbReference type="NCBI Taxonomy" id="568105"/>
    <lineage>
        <taxon>Bacteria</taxon>
        <taxon>Pseudomonadati</taxon>
        <taxon>Pseudomonadota</taxon>
        <taxon>Alphaproteobacteria</taxon>
        <taxon>Rhodobacterales</taxon>
        <taxon>Roseobacteraceae</taxon>
        <taxon>Palleronia</taxon>
    </lineage>
</organism>
<evidence type="ECO:0000313" key="4">
    <source>
        <dbReference type="Proteomes" id="UP000248916"/>
    </source>
</evidence>
<accession>A0A2W7NI79</accession>
<keyword evidence="1" id="KW-0812">Transmembrane</keyword>
<dbReference type="SUPFAM" id="SSF81469">
    <property type="entry name" value="Bacterial aa3 type cytochrome c oxidase subunit IV"/>
    <property type="match status" value="1"/>
</dbReference>